<protein>
    <recommendedName>
        <fullName evidence="6">Aminotransferase-like plant mobile domain-containing protein</fullName>
    </recommendedName>
</protein>
<comment type="similarity">
    <text evidence="1">Belongs to the UDP-glycosyltransferase family.</text>
</comment>
<dbReference type="SUPFAM" id="SSF53756">
    <property type="entry name" value="UDP-Glycosyltransferase/glycogen phosphorylase"/>
    <property type="match status" value="1"/>
</dbReference>
<comment type="caution">
    <text evidence="4">The sequence shown here is derived from an EMBL/GenBank/DDBJ whole genome shotgun (WGS) entry which is preliminary data.</text>
</comment>
<organism evidence="4 5">
    <name type="scientific">Turnera subulata</name>
    <dbReference type="NCBI Taxonomy" id="218843"/>
    <lineage>
        <taxon>Eukaryota</taxon>
        <taxon>Viridiplantae</taxon>
        <taxon>Streptophyta</taxon>
        <taxon>Embryophyta</taxon>
        <taxon>Tracheophyta</taxon>
        <taxon>Spermatophyta</taxon>
        <taxon>Magnoliopsida</taxon>
        <taxon>eudicotyledons</taxon>
        <taxon>Gunneridae</taxon>
        <taxon>Pentapetalae</taxon>
        <taxon>rosids</taxon>
        <taxon>fabids</taxon>
        <taxon>Malpighiales</taxon>
        <taxon>Passifloraceae</taxon>
        <taxon>Turnera</taxon>
    </lineage>
</organism>
<keyword evidence="5" id="KW-1185">Reference proteome</keyword>
<keyword evidence="2" id="KW-0808">Transferase</keyword>
<dbReference type="Proteomes" id="UP001141552">
    <property type="component" value="Unassembled WGS sequence"/>
</dbReference>
<evidence type="ECO:0000313" key="3">
    <source>
        <dbReference type="EMBL" id="KAJ4839018.1"/>
    </source>
</evidence>
<dbReference type="GO" id="GO:0035251">
    <property type="term" value="F:UDP-glucosyltransferase activity"/>
    <property type="evidence" value="ECO:0007669"/>
    <property type="project" value="InterPro"/>
</dbReference>
<dbReference type="PANTHER" id="PTHR48048">
    <property type="entry name" value="GLYCOSYLTRANSFERASE"/>
    <property type="match status" value="1"/>
</dbReference>
<dbReference type="AlphaFoldDB" id="A0A9Q0GIJ0"/>
<dbReference type="Gene3D" id="3.40.50.2000">
    <property type="entry name" value="Glycogen Phosphorylase B"/>
    <property type="match status" value="1"/>
</dbReference>
<evidence type="ECO:0000313" key="4">
    <source>
        <dbReference type="EMBL" id="KAJ4850421.1"/>
    </source>
</evidence>
<reference evidence="4" key="1">
    <citation type="submission" date="2022-02" db="EMBL/GenBank/DDBJ databases">
        <authorList>
            <person name="Henning P.M."/>
            <person name="McCubbin A.G."/>
            <person name="Shore J.S."/>
        </authorList>
    </citation>
    <scope>NUCLEOTIDE SEQUENCE</scope>
    <source>
        <strain evidence="4">F60SS</strain>
        <tissue evidence="4">Leaves</tissue>
    </source>
</reference>
<dbReference type="InterPro" id="IPR050481">
    <property type="entry name" value="UDP-glycosyltransf_plant"/>
</dbReference>
<name>A0A9Q0GIJ0_9ROSI</name>
<sequence>MDRTADVGRVIGWRPQVQVLGHPSIAGFVSHWWWNSVLEAIWHEVPIGSWPLYAEQQFIAFKLVLGVRVVSPKPILGPQPSA</sequence>
<evidence type="ECO:0000313" key="5">
    <source>
        <dbReference type="Proteomes" id="UP001141552"/>
    </source>
</evidence>
<proteinExistence type="inferred from homology"/>
<dbReference type="OrthoDB" id="1925022at2759"/>
<dbReference type="InterPro" id="IPR002213">
    <property type="entry name" value="UDP_glucos_trans"/>
</dbReference>
<dbReference type="EMBL" id="JAKUCV010003416">
    <property type="protein sequence ID" value="KAJ4839018.1"/>
    <property type="molecule type" value="Genomic_DNA"/>
</dbReference>
<evidence type="ECO:0000256" key="1">
    <source>
        <dbReference type="ARBA" id="ARBA00009995"/>
    </source>
</evidence>
<accession>A0A9Q0GIJ0</accession>
<reference evidence="4" key="2">
    <citation type="journal article" date="2023" name="Plants (Basel)">
        <title>Annotation of the Turnera subulata (Passifloraceae) Draft Genome Reveals the S-Locus Evolved after the Divergence of Turneroideae from Passifloroideae in a Stepwise Manner.</title>
        <authorList>
            <person name="Henning P.M."/>
            <person name="Roalson E.H."/>
            <person name="Mir W."/>
            <person name="McCubbin A.G."/>
            <person name="Shore J.S."/>
        </authorList>
    </citation>
    <scope>NUCLEOTIDE SEQUENCE</scope>
    <source>
        <strain evidence="4">F60SS</strain>
    </source>
</reference>
<gene>
    <name evidence="3" type="ORF">Tsubulata_021028</name>
    <name evidence="4" type="ORF">Tsubulata_038193</name>
</gene>
<dbReference type="PANTHER" id="PTHR48048:SF45">
    <property type="entry name" value="GLYCOSYLTRANSFERASE"/>
    <property type="match status" value="1"/>
</dbReference>
<dbReference type="EMBL" id="JAKUCV010000337">
    <property type="protein sequence ID" value="KAJ4850421.1"/>
    <property type="molecule type" value="Genomic_DNA"/>
</dbReference>
<dbReference type="Pfam" id="PF00201">
    <property type="entry name" value="UDPGT"/>
    <property type="match status" value="1"/>
</dbReference>
<evidence type="ECO:0008006" key="6">
    <source>
        <dbReference type="Google" id="ProtNLM"/>
    </source>
</evidence>
<evidence type="ECO:0000256" key="2">
    <source>
        <dbReference type="ARBA" id="ARBA00022679"/>
    </source>
</evidence>